<evidence type="ECO:0000313" key="3">
    <source>
        <dbReference type="Proteomes" id="UP001153269"/>
    </source>
</evidence>
<proteinExistence type="predicted"/>
<organism evidence="2 3">
    <name type="scientific">Pleuronectes platessa</name>
    <name type="common">European plaice</name>
    <dbReference type="NCBI Taxonomy" id="8262"/>
    <lineage>
        <taxon>Eukaryota</taxon>
        <taxon>Metazoa</taxon>
        <taxon>Chordata</taxon>
        <taxon>Craniata</taxon>
        <taxon>Vertebrata</taxon>
        <taxon>Euteleostomi</taxon>
        <taxon>Actinopterygii</taxon>
        <taxon>Neopterygii</taxon>
        <taxon>Teleostei</taxon>
        <taxon>Neoteleostei</taxon>
        <taxon>Acanthomorphata</taxon>
        <taxon>Carangaria</taxon>
        <taxon>Pleuronectiformes</taxon>
        <taxon>Pleuronectoidei</taxon>
        <taxon>Pleuronectidae</taxon>
        <taxon>Pleuronectes</taxon>
    </lineage>
</organism>
<evidence type="ECO:0000313" key="2">
    <source>
        <dbReference type="EMBL" id="CAB1418089.1"/>
    </source>
</evidence>
<accession>A0A9N7TT10</accession>
<dbReference type="Proteomes" id="UP001153269">
    <property type="component" value="Unassembled WGS sequence"/>
</dbReference>
<comment type="caution">
    <text evidence="2">The sequence shown here is derived from an EMBL/GenBank/DDBJ whole genome shotgun (WGS) entry which is preliminary data.</text>
</comment>
<dbReference type="AlphaFoldDB" id="A0A9N7TT10"/>
<evidence type="ECO:0000256" key="1">
    <source>
        <dbReference type="SAM" id="MobiDB-lite"/>
    </source>
</evidence>
<protein>
    <submittedName>
        <fullName evidence="2">Uncharacterized protein</fullName>
    </submittedName>
</protein>
<reference evidence="2" key="1">
    <citation type="submission" date="2020-03" db="EMBL/GenBank/DDBJ databases">
        <authorList>
            <person name="Weist P."/>
        </authorList>
    </citation>
    <scope>NUCLEOTIDE SEQUENCE</scope>
</reference>
<dbReference type="EMBL" id="CADEAL010000303">
    <property type="protein sequence ID" value="CAB1418089.1"/>
    <property type="molecule type" value="Genomic_DNA"/>
</dbReference>
<keyword evidence="3" id="KW-1185">Reference proteome</keyword>
<name>A0A9N7TT10_PLEPL</name>
<sequence>MKSHHWLKCTIPVSQMSPPSSGHQDPTPDTFTSSLHLMRLHCLQETELLWSRPLRDPSRAPGRFEVSALRDGPEVGSQQRGGPAQSPETLLWDLII</sequence>
<gene>
    <name evidence="2" type="ORF">PLEPLA_LOCUS5911</name>
</gene>
<feature type="region of interest" description="Disordered" evidence="1">
    <location>
        <begin position="57"/>
        <end position="89"/>
    </location>
</feature>